<evidence type="ECO:0000313" key="9">
    <source>
        <dbReference type="Proteomes" id="UP000443153"/>
    </source>
</evidence>
<keyword evidence="7" id="KW-1133">Transmembrane helix</keyword>
<evidence type="ECO:0000256" key="2">
    <source>
        <dbReference type="ARBA" id="ARBA00022475"/>
    </source>
</evidence>
<evidence type="ECO:0000256" key="4">
    <source>
        <dbReference type="ARBA" id="ARBA00022679"/>
    </source>
</evidence>
<dbReference type="RefSeq" id="WP_154369229.1">
    <property type="nucleotide sequence ID" value="NZ_CANMYZ010000003.1"/>
</dbReference>
<proteinExistence type="predicted"/>
<keyword evidence="3" id="KW-0997">Cell inner membrane</keyword>
<dbReference type="PIRSF" id="PIRSF026649">
    <property type="entry name" value="MsbB"/>
    <property type="match status" value="1"/>
</dbReference>
<dbReference type="Proteomes" id="UP000443153">
    <property type="component" value="Unassembled WGS sequence"/>
</dbReference>
<dbReference type="AlphaFoldDB" id="A0A6I2MQJ0"/>
<gene>
    <name evidence="8" type="ORF">GJ691_17340</name>
</gene>
<sequence>MQLLAFILIYPLLWVISILPHHIFYGFSNAVYFLVYRIIGYRKDVVRNNLELVFPNKRKEELTAIEKGFYRHMCDMFLEMVKGMNLSKEAFRKKYNVLNAEVLREIEKEKSVLILCSHYANWEWNVSINNYVESKGYAVYQKISNSYFDKLVRKIRAKWNTSLISQQETTKTVIRNHKNNIPAIYGMVSDQSPQVKRAHYWKEFMGVRVPIFNGAETLARKLDLAVVFLKVSKVKRGYYQAEFIPITLSGSSTEKNEITDKFIELTELQIKERPEHYLWTHRRWKHRGKEPK</sequence>
<name>A0A6I2MQJ0_9FLAO</name>
<feature type="transmembrane region" description="Helical" evidence="7">
    <location>
        <begin position="12"/>
        <end position="35"/>
    </location>
</feature>
<keyword evidence="5 7" id="KW-0472">Membrane</keyword>
<dbReference type="GO" id="GO:0016746">
    <property type="term" value="F:acyltransferase activity"/>
    <property type="evidence" value="ECO:0007669"/>
    <property type="project" value="UniProtKB-KW"/>
</dbReference>
<keyword evidence="6 8" id="KW-0012">Acyltransferase</keyword>
<keyword evidence="2" id="KW-1003">Cell membrane</keyword>
<comment type="subcellular location">
    <subcellularLocation>
        <location evidence="1">Cell inner membrane</location>
    </subcellularLocation>
</comment>
<dbReference type="PANTHER" id="PTHR30606:SF10">
    <property type="entry name" value="PHOSPHATIDYLINOSITOL MANNOSIDE ACYLTRANSFERASE"/>
    <property type="match status" value="1"/>
</dbReference>
<keyword evidence="9" id="KW-1185">Reference proteome</keyword>
<keyword evidence="7" id="KW-0812">Transmembrane</keyword>
<evidence type="ECO:0000256" key="6">
    <source>
        <dbReference type="ARBA" id="ARBA00023315"/>
    </source>
</evidence>
<evidence type="ECO:0000256" key="1">
    <source>
        <dbReference type="ARBA" id="ARBA00004533"/>
    </source>
</evidence>
<evidence type="ECO:0000313" key="8">
    <source>
        <dbReference type="EMBL" id="MRX65918.1"/>
    </source>
</evidence>
<dbReference type="PANTHER" id="PTHR30606">
    <property type="entry name" value="LIPID A BIOSYNTHESIS LAUROYL ACYLTRANSFERASE"/>
    <property type="match status" value="1"/>
</dbReference>
<reference evidence="8 9" key="1">
    <citation type="submission" date="2019-11" db="EMBL/GenBank/DDBJ databases">
        <title>Maribacter lutea sp. nov., a marine bacterium isolated from intertidal sand.</title>
        <authorList>
            <person name="Liu A."/>
        </authorList>
    </citation>
    <scope>NUCLEOTIDE SEQUENCE [LARGE SCALE GENOMIC DNA]</scope>
    <source>
        <strain evidence="8 9">RZ05</strain>
    </source>
</reference>
<evidence type="ECO:0000256" key="3">
    <source>
        <dbReference type="ARBA" id="ARBA00022519"/>
    </source>
</evidence>
<evidence type="ECO:0000256" key="7">
    <source>
        <dbReference type="SAM" id="Phobius"/>
    </source>
</evidence>
<organism evidence="8 9">
    <name type="scientific">Maribacter luteus</name>
    <dbReference type="NCBI Taxonomy" id="2594478"/>
    <lineage>
        <taxon>Bacteria</taxon>
        <taxon>Pseudomonadati</taxon>
        <taxon>Bacteroidota</taxon>
        <taxon>Flavobacteriia</taxon>
        <taxon>Flavobacteriales</taxon>
        <taxon>Flavobacteriaceae</taxon>
        <taxon>Maribacter</taxon>
    </lineage>
</organism>
<comment type="caution">
    <text evidence="8">The sequence shown here is derived from an EMBL/GenBank/DDBJ whole genome shotgun (WGS) entry which is preliminary data.</text>
</comment>
<evidence type="ECO:0000256" key="5">
    <source>
        <dbReference type="ARBA" id="ARBA00023136"/>
    </source>
</evidence>
<dbReference type="Pfam" id="PF03279">
    <property type="entry name" value="Lip_A_acyltrans"/>
    <property type="match status" value="1"/>
</dbReference>
<dbReference type="GO" id="GO:0005886">
    <property type="term" value="C:plasma membrane"/>
    <property type="evidence" value="ECO:0007669"/>
    <property type="project" value="UniProtKB-SubCell"/>
</dbReference>
<keyword evidence="4 8" id="KW-0808">Transferase</keyword>
<dbReference type="InterPro" id="IPR004960">
    <property type="entry name" value="LipA_acyltrans"/>
</dbReference>
<dbReference type="CDD" id="cd07984">
    <property type="entry name" value="LPLAT_LABLAT-like"/>
    <property type="match status" value="1"/>
</dbReference>
<accession>A0A6I2MQJ0</accession>
<dbReference type="GO" id="GO:0009247">
    <property type="term" value="P:glycolipid biosynthetic process"/>
    <property type="evidence" value="ECO:0007669"/>
    <property type="project" value="UniProtKB-ARBA"/>
</dbReference>
<dbReference type="OrthoDB" id="9801955at2"/>
<dbReference type="EMBL" id="WKJH01000030">
    <property type="protein sequence ID" value="MRX65918.1"/>
    <property type="molecule type" value="Genomic_DNA"/>
</dbReference>
<protein>
    <submittedName>
        <fullName evidence="8">Lipid A biosynthesis acyltransferase</fullName>
    </submittedName>
</protein>